<evidence type="ECO:0000313" key="3">
    <source>
        <dbReference type="Proteomes" id="UP000594042"/>
    </source>
</evidence>
<proteinExistence type="predicted"/>
<dbReference type="KEGG" id="copr:Cop2CBH44_32300"/>
<reference evidence="3" key="1">
    <citation type="submission" date="2020-07" db="EMBL/GenBank/DDBJ databases">
        <title>Complete genome sequencing of Coprobacter sp. strain 2CBH44.</title>
        <authorList>
            <person name="Sakamoto M."/>
            <person name="Murakami T."/>
            <person name="Mori H."/>
        </authorList>
    </citation>
    <scope>NUCLEOTIDE SEQUENCE [LARGE SCALE GENOMIC DNA]</scope>
    <source>
        <strain evidence="3">2CBH44</strain>
    </source>
</reference>
<dbReference type="RefSeq" id="WP_200755225.1">
    <property type="nucleotide sequence ID" value="NZ_AP023322.1"/>
</dbReference>
<dbReference type="InterPro" id="IPR041657">
    <property type="entry name" value="HTH_17"/>
</dbReference>
<dbReference type="SUPFAM" id="SSF46955">
    <property type="entry name" value="Putative DNA-binding domain"/>
    <property type="match status" value="1"/>
</dbReference>
<feature type="domain" description="Helix-turn-helix" evidence="1">
    <location>
        <begin position="15"/>
        <end position="65"/>
    </location>
</feature>
<organism evidence="2 3">
    <name type="scientific">Coprobacter secundus subsp. similis</name>
    <dbReference type="NCBI Taxonomy" id="2751153"/>
    <lineage>
        <taxon>Bacteria</taxon>
        <taxon>Pseudomonadati</taxon>
        <taxon>Bacteroidota</taxon>
        <taxon>Bacteroidia</taxon>
        <taxon>Bacteroidales</taxon>
        <taxon>Barnesiellaceae</taxon>
        <taxon>Coprobacter</taxon>
    </lineage>
</organism>
<keyword evidence="3" id="KW-1185">Reference proteome</keyword>
<evidence type="ECO:0000259" key="1">
    <source>
        <dbReference type="Pfam" id="PF12728"/>
    </source>
</evidence>
<dbReference type="InterPro" id="IPR009061">
    <property type="entry name" value="DNA-bd_dom_put_sf"/>
</dbReference>
<gene>
    <name evidence="2" type="ORF">Cop2CBH44_32300</name>
</gene>
<sequence length="88" mass="10109">MDEKIRQNASTGKLMLNLDEAAAFIGLSKSYLYKLTSARKIPHSKPLGKLVYFNRVELEEWMQQNKVATMSEIDRRAQNYCIQKGSVL</sequence>
<dbReference type="Proteomes" id="UP000594042">
    <property type="component" value="Chromosome"/>
</dbReference>
<dbReference type="AlphaFoldDB" id="A0A7G1I640"/>
<dbReference type="GO" id="GO:0003677">
    <property type="term" value="F:DNA binding"/>
    <property type="evidence" value="ECO:0007669"/>
    <property type="project" value="InterPro"/>
</dbReference>
<name>A0A7G1I640_9BACT</name>
<dbReference type="NCBIfam" id="TIGR01764">
    <property type="entry name" value="excise"/>
    <property type="match status" value="1"/>
</dbReference>
<dbReference type="InterPro" id="IPR010093">
    <property type="entry name" value="SinI_DNA-bd"/>
</dbReference>
<dbReference type="Pfam" id="PF12728">
    <property type="entry name" value="HTH_17"/>
    <property type="match status" value="1"/>
</dbReference>
<evidence type="ECO:0000313" key="2">
    <source>
        <dbReference type="EMBL" id="BCI64877.1"/>
    </source>
</evidence>
<dbReference type="EMBL" id="AP023322">
    <property type="protein sequence ID" value="BCI64877.1"/>
    <property type="molecule type" value="Genomic_DNA"/>
</dbReference>
<accession>A0A7G1I640</accession>
<protein>
    <recommendedName>
        <fullName evidence="1">Helix-turn-helix domain-containing protein</fullName>
    </recommendedName>
</protein>